<dbReference type="SUPFAM" id="SSF81383">
    <property type="entry name" value="F-box domain"/>
    <property type="match status" value="1"/>
</dbReference>
<sequence length="197" mass="22307">MLKRTGKDADMQALNCSITMPALLELPAELLELNVCQYLDVFSLTQLSTVNRSLQHKITDCSKLWGLLVARQFGYVDKSPPGRRIKSSRNVQEKVKPRAISWKAVFIAAWRDSLELASTSLQENDVVQIYHKQKNCPELHQSLEAQIREELLLMQGLRKFPTSVDLVHLYAQVIRQAHFVPRASAANTASALRRLAI</sequence>
<evidence type="ECO:0000313" key="2">
    <source>
        <dbReference type="Proteomes" id="UP000277300"/>
    </source>
</evidence>
<organism evidence="1 2">
    <name type="scientific">Phytophthora kernoviae</name>
    <dbReference type="NCBI Taxonomy" id="325452"/>
    <lineage>
        <taxon>Eukaryota</taxon>
        <taxon>Sar</taxon>
        <taxon>Stramenopiles</taxon>
        <taxon>Oomycota</taxon>
        <taxon>Peronosporomycetes</taxon>
        <taxon>Peronosporales</taxon>
        <taxon>Peronosporaceae</taxon>
        <taxon>Phytophthora</taxon>
    </lineage>
</organism>
<evidence type="ECO:0008006" key="3">
    <source>
        <dbReference type="Google" id="ProtNLM"/>
    </source>
</evidence>
<dbReference type="AlphaFoldDB" id="A0A3F2RN60"/>
<reference evidence="1 2" key="1">
    <citation type="submission" date="2018-07" db="EMBL/GenBank/DDBJ databases">
        <title>Genome sequencing of oomycete isolates from Chile give support for New Zealand origin for Phytophthora kernoviae and make available the first Nothophytophthora sp. genome.</title>
        <authorList>
            <person name="Studholme D.J."/>
            <person name="Sanfuentes E."/>
            <person name="Panda P."/>
            <person name="Hill R."/>
            <person name="Sambles C."/>
            <person name="Grant M."/>
            <person name="Williams N.M."/>
            <person name="Mcdougal R.L."/>
        </authorList>
    </citation>
    <scope>NUCLEOTIDE SEQUENCE [LARGE SCALE GENOMIC DNA]</scope>
    <source>
        <strain evidence="1">Chile6</strain>
    </source>
</reference>
<dbReference type="EMBL" id="MBDO02000176">
    <property type="protein sequence ID" value="RLN60811.1"/>
    <property type="molecule type" value="Genomic_DNA"/>
</dbReference>
<accession>A0A3F2RN60</accession>
<dbReference type="InterPro" id="IPR036047">
    <property type="entry name" value="F-box-like_dom_sf"/>
</dbReference>
<name>A0A3F2RN60_9STRA</name>
<evidence type="ECO:0000313" key="1">
    <source>
        <dbReference type="EMBL" id="RLN60811.1"/>
    </source>
</evidence>
<comment type="caution">
    <text evidence="1">The sequence shown here is derived from an EMBL/GenBank/DDBJ whole genome shotgun (WGS) entry which is preliminary data.</text>
</comment>
<dbReference type="OrthoDB" id="152766at2759"/>
<dbReference type="Gene3D" id="1.20.1280.50">
    <property type="match status" value="1"/>
</dbReference>
<gene>
    <name evidence="1" type="ORF">BBP00_00005761</name>
</gene>
<dbReference type="Proteomes" id="UP000277300">
    <property type="component" value="Unassembled WGS sequence"/>
</dbReference>
<proteinExistence type="predicted"/>
<protein>
    <recommendedName>
        <fullName evidence="3">F-box domain-containing protein</fullName>
    </recommendedName>
</protein>